<gene>
    <name evidence="1" type="ORF">ANCCAN_15150</name>
</gene>
<protein>
    <submittedName>
        <fullName evidence="1">Uncharacterized protein</fullName>
    </submittedName>
</protein>
<accession>A0A368G3A1</accession>
<reference evidence="1 2" key="1">
    <citation type="submission" date="2014-10" db="EMBL/GenBank/DDBJ databases">
        <title>Draft genome of the hookworm Ancylostoma caninum.</title>
        <authorList>
            <person name="Mitreva M."/>
        </authorList>
    </citation>
    <scope>NUCLEOTIDE SEQUENCE [LARGE SCALE GENOMIC DNA]</scope>
    <source>
        <strain evidence="1 2">Baltimore</strain>
    </source>
</reference>
<evidence type="ECO:0000313" key="2">
    <source>
        <dbReference type="Proteomes" id="UP000252519"/>
    </source>
</evidence>
<sequence>MPALLTDDVEKKRRSFLGGIFTIKKKKKKERKRLDISAPSHFQWVFLTLPDSNSG</sequence>
<keyword evidence="2" id="KW-1185">Reference proteome</keyword>
<comment type="caution">
    <text evidence="1">The sequence shown here is derived from an EMBL/GenBank/DDBJ whole genome shotgun (WGS) entry which is preliminary data.</text>
</comment>
<dbReference type="EMBL" id="JOJR01000367">
    <property type="protein sequence ID" value="RCN38923.1"/>
    <property type="molecule type" value="Genomic_DNA"/>
</dbReference>
<proteinExistence type="predicted"/>
<organism evidence="1 2">
    <name type="scientific">Ancylostoma caninum</name>
    <name type="common">Dog hookworm</name>
    <dbReference type="NCBI Taxonomy" id="29170"/>
    <lineage>
        <taxon>Eukaryota</taxon>
        <taxon>Metazoa</taxon>
        <taxon>Ecdysozoa</taxon>
        <taxon>Nematoda</taxon>
        <taxon>Chromadorea</taxon>
        <taxon>Rhabditida</taxon>
        <taxon>Rhabditina</taxon>
        <taxon>Rhabditomorpha</taxon>
        <taxon>Strongyloidea</taxon>
        <taxon>Ancylostomatidae</taxon>
        <taxon>Ancylostomatinae</taxon>
        <taxon>Ancylostoma</taxon>
    </lineage>
</organism>
<evidence type="ECO:0000313" key="1">
    <source>
        <dbReference type="EMBL" id="RCN38923.1"/>
    </source>
</evidence>
<name>A0A368G3A1_ANCCA</name>
<dbReference type="AlphaFoldDB" id="A0A368G3A1"/>
<dbReference type="Proteomes" id="UP000252519">
    <property type="component" value="Unassembled WGS sequence"/>
</dbReference>